<evidence type="ECO:0000313" key="2">
    <source>
        <dbReference type="Proteomes" id="UP000008495"/>
    </source>
</evidence>
<reference evidence="1 2" key="1">
    <citation type="submission" date="2012-08" db="EMBL/GenBank/DDBJ databases">
        <title>Whole genome shotgun sequence of Austwickia chelonae NBRC 105200.</title>
        <authorList>
            <person name="Yoshida I."/>
            <person name="Hosoyama A."/>
            <person name="Tsuchikane K."/>
            <person name="Katsumata H."/>
            <person name="Ando Y."/>
            <person name="Ohji S."/>
            <person name="Hamada M."/>
            <person name="Tamura T."/>
            <person name="Yamazoe A."/>
            <person name="Yamazaki S."/>
            <person name="Fujita N."/>
        </authorList>
    </citation>
    <scope>NUCLEOTIDE SEQUENCE [LARGE SCALE GENOMIC DNA]</scope>
    <source>
        <strain evidence="1 2">NBRC 105200</strain>
    </source>
</reference>
<dbReference type="Proteomes" id="UP000008495">
    <property type="component" value="Unassembled WGS sequence"/>
</dbReference>
<comment type="caution">
    <text evidence="1">The sequence shown here is derived from an EMBL/GenBank/DDBJ whole genome shotgun (WGS) entry which is preliminary data.</text>
</comment>
<gene>
    <name evidence="1" type="ORF">AUCHE_01_00950</name>
</gene>
<dbReference type="eggNOG" id="ENOG5033E7N">
    <property type="taxonomic scope" value="Bacteria"/>
</dbReference>
<accession>K6V3B2</accession>
<protein>
    <submittedName>
        <fullName evidence="1">Uncharacterized protein</fullName>
    </submittedName>
</protein>
<dbReference type="RefSeq" id="WP_006501283.1">
    <property type="nucleotide sequence ID" value="NZ_BAGZ01000001.1"/>
</dbReference>
<organism evidence="1 2">
    <name type="scientific">Austwickia chelonae NBRC 105200</name>
    <dbReference type="NCBI Taxonomy" id="1184607"/>
    <lineage>
        <taxon>Bacteria</taxon>
        <taxon>Bacillati</taxon>
        <taxon>Actinomycetota</taxon>
        <taxon>Actinomycetes</taxon>
        <taxon>Micrococcales</taxon>
        <taxon>Dermatophilaceae</taxon>
        <taxon>Austwickia</taxon>
    </lineage>
</organism>
<keyword evidence="2" id="KW-1185">Reference proteome</keyword>
<dbReference type="AlphaFoldDB" id="K6V3B2"/>
<proteinExistence type="predicted"/>
<sequence>MDDVPRIEALSRAVASSLGAEGHGMSRDGLSIGYRVGWRLRKLAMTFFGPAQLNSDQDPMAKLQAEREAKIAEARAKRASSGS</sequence>
<dbReference type="EMBL" id="BAGZ01000001">
    <property type="protein sequence ID" value="GAB76533.1"/>
    <property type="molecule type" value="Genomic_DNA"/>
</dbReference>
<name>K6V3B2_9MICO</name>
<evidence type="ECO:0000313" key="1">
    <source>
        <dbReference type="EMBL" id="GAB76533.1"/>
    </source>
</evidence>